<name>A0A8H6L9R2_9LECA</name>
<protein>
    <submittedName>
        <fullName evidence="1">Uncharacterized protein</fullName>
    </submittedName>
</protein>
<evidence type="ECO:0000313" key="2">
    <source>
        <dbReference type="Proteomes" id="UP000578531"/>
    </source>
</evidence>
<dbReference type="EMBL" id="JACCJC010000003">
    <property type="protein sequence ID" value="KAF6240730.1"/>
    <property type="molecule type" value="Genomic_DNA"/>
</dbReference>
<keyword evidence="2" id="KW-1185">Reference proteome</keyword>
<dbReference type="AlphaFoldDB" id="A0A8H6L9R2"/>
<comment type="caution">
    <text evidence="1">The sequence shown here is derived from an EMBL/GenBank/DDBJ whole genome shotgun (WGS) entry which is preliminary data.</text>
</comment>
<dbReference type="RefSeq" id="XP_037169989.1">
    <property type="nucleotide sequence ID" value="XM_037303342.1"/>
</dbReference>
<sequence length="85" mass="9264">MCLAYLDDRPQQALLQIRGMHLLIGEPLYHEDGGLIADPLWPQWGQLCAELSTKLSLHQLVLSVSGTVPGFKTINTGNGGLQPRA</sequence>
<gene>
    <name evidence="1" type="ORF">HO173_001403</name>
</gene>
<dbReference type="Proteomes" id="UP000578531">
    <property type="component" value="Unassembled WGS sequence"/>
</dbReference>
<dbReference type="GeneID" id="59283077"/>
<accession>A0A8H6L9R2</accession>
<proteinExistence type="predicted"/>
<organism evidence="1 2">
    <name type="scientific">Letharia columbiana</name>
    <dbReference type="NCBI Taxonomy" id="112416"/>
    <lineage>
        <taxon>Eukaryota</taxon>
        <taxon>Fungi</taxon>
        <taxon>Dikarya</taxon>
        <taxon>Ascomycota</taxon>
        <taxon>Pezizomycotina</taxon>
        <taxon>Lecanoromycetes</taxon>
        <taxon>OSLEUM clade</taxon>
        <taxon>Lecanoromycetidae</taxon>
        <taxon>Lecanorales</taxon>
        <taxon>Lecanorineae</taxon>
        <taxon>Parmeliaceae</taxon>
        <taxon>Letharia</taxon>
    </lineage>
</organism>
<reference evidence="1 2" key="1">
    <citation type="journal article" date="2020" name="Genomics">
        <title>Complete, high-quality genomes from long-read metagenomic sequencing of two wolf lichen thalli reveals enigmatic genome architecture.</title>
        <authorList>
            <person name="McKenzie S.K."/>
            <person name="Walston R.F."/>
            <person name="Allen J.L."/>
        </authorList>
    </citation>
    <scope>NUCLEOTIDE SEQUENCE [LARGE SCALE GENOMIC DNA]</scope>
    <source>
        <strain evidence="1">WasteWater2</strain>
    </source>
</reference>
<evidence type="ECO:0000313" key="1">
    <source>
        <dbReference type="EMBL" id="KAF6240730.1"/>
    </source>
</evidence>